<feature type="region of interest" description="Disordered" evidence="1">
    <location>
        <begin position="87"/>
        <end position="179"/>
    </location>
</feature>
<dbReference type="EMBL" id="VXIS01000170">
    <property type="protein sequence ID" value="KAA8899213.1"/>
    <property type="molecule type" value="Genomic_DNA"/>
</dbReference>
<proteinExistence type="predicted"/>
<reference evidence="2 3" key="1">
    <citation type="submission" date="2019-09" db="EMBL/GenBank/DDBJ databases">
        <title>Draft genome of the ectomycorrhizal ascomycete Sphaerosporella brunnea.</title>
        <authorList>
            <consortium name="DOE Joint Genome Institute"/>
            <person name="Benucci G.M."/>
            <person name="Marozzi G."/>
            <person name="Antonielli L."/>
            <person name="Sanchez S."/>
            <person name="Marco P."/>
            <person name="Wang X."/>
            <person name="Falini L.B."/>
            <person name="Barry K."/>
            <person name="Haridas S."/>
            <person name="Lipzen A."/>
            <person name="Labutti K."/>
            <person name="Grigoriev I.V."/>
            <person name="Murat C."/>
            <person name="Martin F."/>
            <person name="Albertini E."/>
            <person name="Donnini D."/>
            <person name="Bonito G."/>
        </authorList>
    </citation>
    <scope>NUCLEOTIDE SEQUENCE [LARGE SCALE GENOMIC DNA]</scope>
    <source>
        <strain evidence="2 3">Sb_GMNB300</strain>
    </source>
</reference>
<comment type="caution">
    <text evidence="2">The sequence shown here is derived from an EMBL/GenBank/DDBJ whole genome shotgun (WGS) entry which is preliminary data.</text>
</comment>
<dbReference type="Proteomes" id="UP000326924">
    <property type="component" value="Unassembled WGS sequence"/>
</dbReference>
<feature type="compositionally biased region" description="Acidic residues" evidence="1">
    <location>
        <begin position="88"/>
        <end position="127"/>
    </location>
</feature>
<protein>
    <submittedName>
        <fullName evidence="2">Uncharacterized protein</fullName>
    </submittedName>
</protein>
<name>A0A5J5EQ88_9PEZI</name>
<sequence length="216" mass="24241">MSVLSQSEFDTSRLGVSKHGACEVLWVVDYDRRVRHMYIRRSHDFRYVETTRYSNNRRYLGCPGGRCQVAFDPGCAGLCSSEAAAECWAEDSEEEDSGEEDSEEEQSKEEDSEEEEPDEEETAEDTDVSGQSDIDIDRKSTPHETGCASASHFGGSISGLRRKAGSAESEASEVLRDQQHGERRWRFFSFVEMKTTTVFSRFPAAASHLRKVTIAA</sequence>
<evidence type="ECO:0000313" key="3">
    <source>
        <dbReference type="Proteomes" id="UP000326924"/>
    </source>
</evidence>
<evidence type="ECO:0000313" key="2">
    <source>
        <dbReference type="EMBL" id="KAA8899213.1"/>
    </source>
</evidence>
<dbReference type="AlphaFoldDB" id="A0A5J5EQ88"/>
<dbReference type="InParanoid" id="A0A5J5EQ88"/>
<accession>A0A5J5EQ88</accession>
<evidence type="ECO:0000256" key="1">
    <source>
        <dbReference type="SAM" id="MobiDB-lite"/>
    </source>
</evidence>
<keyword evidence="3" id="KW-1185">Reference proteome</keyword>
<gene>
    <name evidence="2" type="ORF">FN846DRAFT_909700</name>
</gene>
<organism evidence="2 3">
    <name type="scientific">Sphaerosporella brunnea</name>
    <dbReference type="NCBI Taxonomy" id="1250544"/>
    <lineage>
        <taxon>Eukaryota</taxon>
        <taxon>Fungi</taxon>
        <taxon>Dikarya</taxon>
        <taxon>Ascomycota</taxon>
        <taxon>Pezizomycotina</taxon>
        <taxon>Pezizomycetes</taxon>
        <taxon>Pezizales</taxon>
        <taxon>Pyronemataceae</taxon>
        <taxon>Sphaerosporella</taxon>
    </lineage>
</organism>